<evidence type="ECO:0000256" key="1">
    <source>
        <dbReference type="SAM" id="MobiDB-lite"/>
    </source>
</evidence>
<keyword evidence="2" id="KW-0472">Membrane</keyword>
<dbReference type="STRING" id="1122204.SAMN05421781_2668"/>
<evidence type="ECO:0000313" key="3">
    <source>
        <dbReference type="EMBL" id="SDW88283.1"/>
    </source>
</evidence>
<protein>
    <submittedName>
        <fullName evidence="3">Uncharacterized protein</fullName>
    </submittedName>
</protein>
<feature type="transmembrane region" description="Helical" evidence="2">
    <location>
        <begin position="81"/>
        <end position="102"/>
    </location>
</feature>
<dbReference type="OrthoDB" id="2969355at2"/>
<feature type="region of interest" description="Disordered" evidence="1">
    <location>
        <begin position="23"/>
        <end position="48"/>
    </location>
</feature>
<dbReference type="AlphaFoldDB" id="A0A1H2X5V1"/>
<organism evidence="3 4">
    <name type="scientific">Marinococcus luteus</name>
    <dbReference type="NCBI Taxonomy" id="1122204"/>
    <lineage>
        <taxon>Bacteria</taxon>
        <taxon>Bacillati</taxon>
        <taxon>Bacillota</taxon>
        <taxon>Bacilli</taxon>
        <taxon>Bacillales</taxon>
        <taxon>Bacillaceae</taxon>
        <taxon>Marinococcus</taxon>
    </lineage>
</organism>
<sequence length="142" mass="16783">MGSSSKWKRFSPKQLWNRVKHTLQPASADGEKSNSRLDRRRQHKERQKDTRLYKTSLYAFYTMCVLLMLMPFVYFLPWPSIATWLVVLILLTLGTTATLAAITIKKQSHYVPLLYMWFILLMSAVLLIIYLGILIYFRFFLL</sequence>
<reference evidence="3 4" key="1">
    <citation type="submission" date="2016-10" db="EMBL/GenBank/DDBJ databases">
        <authorList>
            <person name="de Groot N.N."/>
        </authorList>
    </citation>
    <scope>NUCLEOTIDE SEQUENCE [LARGE SCALE GENOMIC DNA]</scope>
    <source>
        <strain evidence="3 4">DSM 23126</strain>
    </source>
</reference>
<name>A0A1H2X5V1_9BACI</name>
<keyword evidence="2" id="KW-0812">Transmembrane</keyword>
<evidence type="ECO:0000313" key="4">
    <source>
        <dbReference type="Proteomes" id="UP000199488"/>
    </source>
</evidence>
<dbReference type="EMBL" id="FNNC01000006">
    <property type="protein sequence ID" value="SDW88283.1"/>
    <property type="molecule type" value="Genomic_DNA"/>
</dbReference>
<evidence type="ECO:0000256" key="2">
    <source>
        <dbReference type="SAM" id="Phobius"/>
    </source>
</evidence>
<gene>
    <name evidence="3" type="ORF">SAMN05421781_2668</name>
</gene>
<feature type="transmembrane region" description="Helical" evidence="2">
    <location>
        <begin position="114"/>
        <end position="137"/>
    </location>
</feature>
<dbReference type="RefSeq" id="WP_091616066.1">
    <property type="nucleotide sequence ID" value="NZ_FNNC01000006.1"/>
</dbReference>
<proteinExistence type="predicted"/>
<keyword evidence="2" id="KW-1133">Transmembrane helix</keyword>
<feature type="transmembrane region" description="Helical" evidence="2">
    <location>
        <begin position="56"/>
        <end position="75"/>
    </location>
</feature>
<dbReference type="Proteomes" id="UP000199488">
    <property type="component" value="Unassembled WGS sequence"/>
</dbReference>
<accession>A0A1H2X5V1</accession>
<keyword evidence="4" id="KW-1185">Reference proteome</keyword>